<dbReference type="Pfam" id="PF07549">
    <property type="entry name" value="Sec_GG"/>
    <property type="match status" value="1"/>
</dbReference>
<dbReference type="Proteomes" id="UP000585609">
    <property type="component" value="Unassembled WGS sequence"/>
</dbReference>
<keyword evidence="7 9" id="KW-0811">Translocation</keyword>
<evidence type="ECO:0000256" key="6">
    <source>
        <dbReference type="ARBA" id="ARBA00022989"/>
    </source>
</evidence>
<dbReference type="Proteomes" id="UP000574717">
    <property type="component" value="Unassembled WGS sequence"/>
</dbReference>
<dbReference type="SUPFAM" id="SSF82866">
    <property type="entry name" value="Multidrug efflux transporter AcrB transmembrane domain"/>
    <property type="match status" value="1"/>
</dbReference>
<evidence type="ECO:0000313" key="15">
    <source>
        <dbReference type="Proteomes" id="UP000569018"/>
    </source>
</evidence>
<dbReference type="GO" id="GO:0065002">
    <property type="term" value="P:intracellular protein transmembrane transport"/>
    <property type="evidence" value="ECO:0007669"/>
    <property type="project" value="UniProtKB-UniRule"/>
</dbReference>
<dbReference type="InterPro" id="IPR022813">
    <property type="entry name" value="SecD/SecF_arch_bac"/>
</dbReference>
<keyword evidence="2 9" id="KW-0813">Transport</keyword>
<comment type="subcellular location">
    <subcellularLocation>
        <location evidence="1 9">Cell membrane</location>
        <topology evidence="1 9">Multi-pass membrane protein</topology>
    </subcellularLocation>
</comment>
<reference evidence="15 16" key="1">
    <citation type="journal article" date="2020" name="Front. Microbiol.">
        <title>Single-cell genomics of novel Actinobacteria with the Wood-Ljungdahl pathway discovered in a serpentinizing system.</title>
        <authorList>
            <person name="Merino N."/>
            <person name="Kawai M."/>
            <person name="Boyd E.S."/>
            <person name="Colman D.R."/>
            <person name="McGlynn S.E."/>
            <person name="Nealson K.H."/>
            <person name="Kurokawa K."/>
            <person name="Hongoh Y."/>
        </authorList>
    </citation>
    <scope>NUCLEOTIDE SEQUENCE [LARGE SCALE GENOMIC DNA]</scope>
    <source>
        <strain evidence="12 16">S03</strain>
        <strain evidence="13 17">S09_30</strain>
        <strain evidence="14 15">S47</strain>
    </source>
</reference>
<dbReference type="AlphaFoldDB" id="A0A6V8NTN1"/>
<evidence type="ECO:0000256" key="5">
    <source>
        <dbReference type="ARBA" id="ARBA00022927"/>
    </source>
</evidence>
<feature type="region of interest" description="Disordered" evidence="10">
    <location>
        <begin position="306"/>
        <end position="359"/>
    </location>
</feature>
<dbReference type="NCBIfam" id="TIGR00916">
    <property type="entry name" value="2A0604s01"/>
    <property type="match status" value="1"/>
</dbReference>
<dbReference type="PANTHER" id="PTHR30081:SF8">
    <property type="entry name" value="PROTEIN TRANSLOCASE SUBUNIT SECF"/>
    <property type="match status" value="1"/>
</dbReference>
<feature type="transmembrane region" description="Helical" evidence="9">
    <location>
        <begin position="149"/>
        <end position="170"/>
    </location>
</feature>
<sequence>MKFDFMGKRNIWFSLSGIVIAVGIVALLVNGLNFGVDFRGGNLLELEFSRATTTGEIRQQLGKIGYGKSIVQQVGSDPHFVIKTEHLSPEKKAELKGVLESIGIEEILRDESVTPKFGKKLATDALWALVVALMTILIYITLRFEFRFGICAIAALVHDALVVIGIYALSFREVTTSTVAAFLIILGYSLMDTIVVFDRIRENKSLVAKMDYGELVNLSVNQTLVRSINTSLSTLIPVVALLLIGGETLKDFAFALTVGIASGAFSSIFTASPLLVVWNQFRPKYKVQPIRKRKELPVELMRAERKLAETEPAEKKPLERELIERRPGLETNPGVQEKEAPLRRKKKKKKKGAKPKSRK</sequence>
<dbReference type="PANTHER" id="PTHR30081">
    <property type="entry name" value="PROTEIN-EXPORT MEMBRANE PROTEIN SEC"/>
    <property type="match status" value="1"/>
</dbReference>
<keyword evidence="3 9" id="KW-1003">Cell membrane</keyword>
<dbReference type="GO" id="GO:0005886">
    <property type="term" value="C:plasma membrane"/>
    <property type="evidence" value="ECO:0007669"/>
    <property type="project" value="UniProtKB-SubCell"/>
</dbReference>
<dbReference type="Proteomes" id="UP000569018">
    <property type="component" value="Unassembled WGS sequence"/>
</dbReference>
<dbReference type="InterPro" id="IPR022646">
    <property type="entry name" value="SecD/SecF_CS"/>
</dbReference>
<feature type="compositionally biased region" description="Basic residues" evidence="10">
    <location>
        <begin position="343"/>
        <end position="359"/>
    </location>
</feature>
<evidence type="ECO:0000256" key="1">
    <source>
        <dbReference type="ARBA" id="ARBA00004651"/>
    </source>
</evidence>
<dbReference type="GO" id="GO:0006605">
    <property type="term" value="P:protein targeting"/>
    <property type="evidence" value="ECO:0007669"/>
    <property type="project" value="UniProtKB-UniRule"/>
</dbReference>
<dbReference type="NCBIfam" id="TIGR00966">
    <property type="entry name" value="transloc_SecF"/>
    <property type="match status" value="1"/>
</dbReference>
<dbReference type="EMBL" id="BLSD01000018">
    <property type="protein sequence ID" value="GFP38840.1"/>
    <property type="molecule type" value="Genomic_DNA"/>
</dbReference>
<dbReference type="GO" id="GO:0015450">
    <property type="term" value="F:protein-transporting ATPase activity"/>
    <property type="evidence" value="ECO:0007669"/>
    <property type="project" value="InterPro"/>
</dbReference>
<accession>A0A6V8NTN1</accession>
<dbReference type="InterPro" id="IPR005665">
    <property type="entry name" value="SecF_bac"/>
</dbReference>
<evidence type="ECO:0000313" key="12">
    <source>
        <dbReference type="EMBL" id="GFP19605.1"/>
    </source>
</evidence>
<gene>
    <name evidence="9" type="primary">secF</name>
    <name evidence="12" type="ORF">HKBW3S03_01110</name>
    <name evidence="13" type="ORF">HKBW3S09_00231</name>
    <name evidence="14" type="ORF">HKBW3S47_00540</name>
</gene>
<feature type="transmembrane region" description="Helical" evidence="9">
    <location>
        <begin position="228"/>
        <end position="246"/>
    </location>
</feature>
<dbReference type="EMBL" id="BLRU01000107">
    <property type="protein sequence ID" value="GFP19605.1"/>
    <property type="molecule type" value="Genomic_DNA"/>
</dbReference>
<evidence type="ECO:0000256" key="3">
    <source>
        <dbReference type="ARBA" id="ARBA00022475"/>
    </source>
</evidence>
<keyword evidence="6 9" id="KW-1133">Transmembrane helix</keyword>
<feature type="transmembrane region" description="Helical" evidence="9">
    <location>
        <begin position="176"/>
        <end position="197"/>
    </location>
</feature>
<evidence type="ECO:0000256" key="4">
    <source>
        <dbReference type="ARBA" id="ARBA00022692"/>
    </source>
</evidence>
<proteinExistence type="inferred from homology"/>
<comment type="caution">
    <text evidence="13">The sequence shown here is derived from an EMBL/GenBank/DDBJ whole genome shotgun (WGS) entry which is preliminary data.</text>
</comment>
<dbReference type="HAMAP" id="MF_01464_B">
    <property type="entry name" value="SecF_B"/>
    <property type="match status" value="1"/>
</dbReference>
<dbReference type="EMBL" id="BLRW01000016">
    <property type="protein sequence ID" value="GFP22764.1"/>
    <property type="molecule type" value="Genomic_DNA"/>
</dbReference>
<keyword evidence="8 9" id="KW-0472">Membrane</keyword>
<evidence type="ECO:0000313" key="16">
    <source>
        <dbReference type="Proteomes" id="UP000574717"/>
    </source>
</evidence>
<organism evidence="13 17">
    <name type="scientific">Candidatus Hakubella thermalkaliphila</name>
    <dbReference type="NCBI Taxonomy" id="2754717"/>
    <lineage>
        <taxon>Bacteria</taxon>
        <taxon>Bacillati</taxon>
        <taxon>Actinomycetota</taxon>
        <taxon>Actinomycetota incertae sedis</taxon>
        <taxon>Candidatus Hakubellales</taxon>
        <taxon>Candidatus Hakubellaceae</taxon>
        <taxon>Candidatus Hakubella</taxon>
    </lineage>
</organism>
<dbReference type="InterPro" id="IPR022645">
    <property type="entry name" value="SecD/SecF_bac"/>
</dbReference>
<feature type="transmembrane region" description="Helical" evidence="9">
    <location>
        <begin position="12"/>
        <end position="36"/>
    </location>
</feature>
<evidence type="ECO:0000313" key="14">
    <source>
        <dbReference type="EMBL" id="GFP38840.1"/>
    </source>
</evidence>
<comment type="subunit">
    <text evidence="9">Forms a complex with SecD. Part of the essential Sec protein translocation apparatus which comprises SecA, SecYEG and auxiliary proteins SecDF. Other proteins may also be involved.</text>
</comment>
<evidence type="ECO:0000259" key="11">
    <source>
        <dbReference type="Pfam" id="PF02355"/>
    </source>
</evidence>
<dbReference type="RefSeq" id="WP_176235429.1">
    <property type="nucleotide sequence ID" value="NZ_BLRU01000107.1"/>
</dbReference>
<evidence type="ECO:0000313" key="13">
    <source>
        <dbReference type="EMBL" id="GFP22764.1"/>
    </source>
</evidence>
<keyword evidence="4 9" id="KW-0812">Transmembrane</keyword>
<evidence type="ECO:0000256" key="9">
    <source>
        <dbReference type="HAMAP-Rule" id="MF_01464"/>
    </source>
</evidence>
<evidence type="ECO:0000313" key="17">
    <source>
        <dbReference type="Proteomes" id="UP000585609"/>
    </source>
</evidence>
<feature type="domain" description="Protein export membrane protein SecD/SecF C-terminal" evidence="11">
    <location>
        <begin position="105"/>
        <end position="279"/>
    </location>
</feature>
<evidence type="ECO:0000256" key="8">
    <source>
        <dbReference type="ARBA" id="ARBA00023136"/>
    </source>
</evidence>
<comment type="function">
    <text evidence="9">Part of the Sec protein translocase complex. Interacts with the SecYEG preprotein conducting channel. SecDF uses the proton motive force (PMF) to complete protein translocation after the ATP-dependent function of SecA.</text>
</comment>
<feature type="compositionally biased region" description="Basic and acidic residues" evidence="10">
    <location>
        <begin position="306"/>
        <end position="328"/>
    </location>
</feature>
<feature type="transmembrane region" description="Helical" evidence="9">
    <location>
        <begin position="252"/>
        <end position="278"/>
    </location>
</feature>
<comment type="similarity">
    <text evidence="9">Belongs to the SecD/SecF family. SecF subfamily.</text>
</comment>
<dbReference type="PRINTS" id="PR01755">
    <property type="entry name" value="SECFTRNLCASE"/>
</dbReference>
<dbReference type="Pfam" id="PF02355">
    <property type="entry name" value="SecD_SecF_C"/>
    <property type="match status" value="1"/>
</dbReference>
<dbReference type="InterPro" id="IPR048634">
    <property type="entry name" value="SecD_SecF_C"/>
</dbReference>
<evidence type="ECO:0000256" key="2">
    <source>
        <dbReference type="ARBA" id="ARBA00022448"/>
    </source>
</evidence>
<name>A0A6V8NTN1_9ACTN</name>
<dbReference type="Gene3D" id="1.20.1640.10">
    <property type="entry name" value="Multidrug efflux transporter AcrB transmembrane domain"/>
    <property type="match status" value="1"/>
</dbReference>
<keyword evidence="5 9" id="KW-0653">Protein transport</keyword>
<protein>
    <recommendedName>
        <fullName evidence="9">Protein-export membrane protein SecF</fullName>
    </recommendedName>
</protein>
<dbReference type="InterPro" id="IPR055344">
    <property type="entry name" value="SecD_SecF_C_bact"/>
</dbReference>
<evidence type="ECO:0000256" key="10">
    <source>
        <dbReference type="SAM" id="MobiDB-lite"/>
    </source>
</evidence>
<dbReference type="GO" id="GO:0043952">
    <property type="term" value="P:protein transport by the Sec complex"/>
    <property type="evidence" value="ECO:0007669"/>
    <property type="project" value="UniProtKB-UniRule"/>
</dbReference>
<evidence type="ECO:0000256" key="7">
    <source>
        <dbReference type="ARBA" id="ARBA00023010"/>
    </source>
</evidence>
<feature type="transmembrane region" description="Helical" evidence="9">
    <location>
        <begin position="125"/>
        <end position="142"/>
    </location>
</feature>